<dbReference type="GO" id="GO:0004479">
    <property type="term" value="F:methionyl-tRNA formyltransferase activity"/>
    <property type="evidence" value="ECO:0007669"/>
    <property type="project" value="TreeGrafter"/>
</dbReference>
<protein>
    <recommendedName>
        <fullName evidence="1">Formyl transferase N-terminal domain-containing protein</fullName>
    </recommendedName>
</protein>
<dbReference type="Gene3D" id="3.40.50.12230">
    <property type="match status" value="1"/>
</dbReference>
<dbReference type="EMBL" id="DWZA01000016">
    <property type="protein sequence ID" value="HJA70269.1"/>
    <property type="molecule type" value="Genomic_DNA"/>
</dbReference>
<dbReference type="AlphaFoldDB" id="A0A9D2KML8"/>
<dbReference type="Pfam" id="PF00551">
    <property type="entry name" value="Formyl_trans_N"/>
    <property type="match status" value="1"/>
</dbReference>
<name>A0A9D2KML8_9FIRM</name>
<sequence>MKIAYAGFDLLSPALGSLLSAGCELLELFTCPVDQEYEFNCQVIQMAEKAGAPWTDKRITAEDIRRLKAAGCQVLISAAYYYRIPAEEGLAMVNVHPSLLPEGRGAWPMPVQILRGEKTGGVTVHKLEKEFDTGDILLQRSFSIKERENLETMTETIRRLIPGMMEELVSNFWRLYYHAAPQGKGSYYPCPQEADWTIGPETEAFQADRILRAFYGFPCIYEDKGRRLELVKGSMGQPGPDSLPVRGGWVQAEEVRELPVL</sequence>
<gene>
    <name evidence="2" type="ORF">IAA07_01655</name>
</gene>
<dbReference type="SUPFAM" id="SSF53328">
    <property type="entry name" value="Formyltransferase"/>
    <property type="match status" value="1"/>
</dbReference>
<dbReference type="InterPro" id="IPR002376">
    <property type="entry name" value="Formyl_transf_N"/>
</dbReference>
<comment type="caution">
    <text evidence="2">The sequence shown here is derived from an EMBL/GenBank/DDBJ whole genome shotgun (WGS) entry which is preliminary data.</text>
</comment>
<proteinExistence type="predicted"/>
<dbReference type="PANTHER" id="PTHR11138">
    <property type="entry name" value="METHIONYL-TRNA FORMYLTRANSFERASE"/>
    <property type="match status" value="1"/>
</dbReference>
<dbReference type="PROSITE" id="PS51257">
    <property type="entry name" value="PROKAR_LIPOPROTEIN"/>
    <property type="match status" value="1"/>
</dbReference>
<accession>A0A9D2KML8</accession>
<reference evidence="2" key="2">
    <citation type="submission" date="2021-04" db="EMBL/GenBank/DDBJ databases">
        <authorList>
            <person name="Gilroy R."/>
        </authorList>
    </citation>
    <scope>NUCLEOTIDE SEQUENCE</scope>
    <source>
        <strain evidence="2">CHK178-16964</strain>
    </source>
</reference>
<evidence type="ECO:0000259" key="1">
    <source>
        <dbReference type="Pfam" id="PF00551"/>
    </source>
</evidence>
<organism evidence="2 3">
    <name type="scientific">Candidatus Lachnoclostridium stercoravium</name>
    <dbReference type="NCBI Taxonomy" id="2838633"/>
    <lineage>
        <taxon>Bacteria</taxon>
        <taxon>Bacillati</taxon>
        <taxon>Bacillota</taxon>
        <taxon>Clostridia</taxon>
        <taxon>Lachnospirales</taxon>
        <taxon>Lachnospiraceae</taxon>
    </lineage>
</organism>
<dbReference type="Proteomes" id="UP000823900">
    <property type="component" value="Unassembled WGS sequence"/>
</dbReference>
<reference evidence="2" key="1">
    <citation type="journal article" date="2021" name="PeerJ">
        <title>Extensive microbial diversity within the chicken gut microbiome revealed by metagenomics and culture.</title>
        <authorList>
            <person name="Gilroy R."/>
            <person name="Ravi A."/>
            <person name="Getino M."/>
            <person name="Pursley I."/>
            <person name="Horton D.L."/>
            <person name="Alikhan N.F."/>
            <person name="Baker D."/>
            <person name="Gharbi K."/>
            <person name="Hall N."/>
            <person name="Watson M."/>
            <person name="Adriaenssens E.M."/>
            <person name="Foster-Nyarko E."/>
            <person name="Jarju S."/>
            <person name="Secka A."/>
            <person name="Antonio M."/>
            <person name="Oren A."/>
            <person name="Chaudhuri R.R."/>
            <person name="La Ragione R."/>
            <person name="Hildebrand F."/>
            <person name="Pallen M.J."/>
        </authorList>
    </citation>
    <scope>NUCLEOTIDE SEQUENCE</scope>
    <source>
        <strain evidence="2">CHK178-16964</strain>
    </source>
</reference>
<dbReference type="InterPro" id="IPR036477">
    <property type="entry name" value="Formyl_transf_N_sf"/>
</dbReference>
<evidence type="ECO:0000313" key="2">
    <source>
        <dbReference type="EMBL" id="HJA70269.1"/>
    </source>
</evidence>
<feature type="domain" description="Formyl transferase N-terminal" evidence="1">
    <location>
        <begin position="54"/>
        <end position="160"/>
    </location>
</feature>
<dbReference type="PANTHER" id="PTHR11138:SF5">
    <property type="entry name" value="METHIONYL-TRNA FORMYLTRANSFERASE, MITOCHONDRIAL"/>
    <property type="match status" value="1"/>
</dbReference>
<evidence type="ECO:0000313" key="3">
    <source>
        <dbReference type="Proteomes" id="UP000823900"/>
    </source>
</evidence>
<dbReference type="GO" id="GO:0005829">
    <property type="term" value="C:cytosol"/>
    <property type="evidence" value="ECO:0007669"/>
    <property type="project" value="TreeGrafter"/>
</dbReference>